<dbReference type="InterPro" id="IPR050811">
    <property type="entry name" value="Phosphate_ABC_transporter"/>
</dbReference>
<evidence type="ECO:0000313" key="3">
    <source>
        <dbReference type="EMBL" id="MDM8561802.1"/>
    </source>
</evidence>
<dbReference type="Proteomes" id="UP001171945">
    <property type="component" value="Unassembled WGS sequence"/>
</dbReference>
<keyword evidence="4" id="KW-1185">Reference proteome</keyword>
<comment type="caution">
    <text evidence="3">The sequence shown here is derived from an EMBL/GenBank/DDBJ whole genome shotgun (WGS) entry which is preliminary data.</text>
</comment>
<organism evidence="3 4">
    <name type="scientific">Candidatus Marithioploca araucensis</name>
    <dbReference type="NCBI Taxonomy" id="70273"/>
    <lineage>
        <taxon>Bacteria</taxon>
        <taxon>Pseudomonadati</taxon>
        <taxon>Pseudomonadota</taxon>
        <taxon>Gammaproteobacteria</taxon>
        <taxon>Thiotrichales</taxon>
        <taxon>Thiotrichaceae</taxon>
        <taxon>Candidatus Marithioploca</taxon>
    </lineage>
</organism>
<protein>
    <submittedName>
        <fullName evidence="3">Substrate-binding domain-containing protein</fullName>
    </submittedName>
</protein>
<evidence type="ECO:0000259" key="2">
    <source>
        <dbReference type="Pfam" id="PF12849"/>
    </source>
</evidence>
<reference evidence="3" key="1">
    <citation type="submission" date="2023-06" db="EMBL/GenBank/DDBJ databases">
        <title>Uncultivated large filamentous bacteria from sulfidic sediments reveal new species and different genomic features in energy metabolism and defense.</title>
        <authorList>
            <person name="Fonseca A."/>
        </authorList>
    </citation>
    <scope>NUCLEOTIDE SEQUENCE</scope>
    <source>
        <strain evidence="3">HSG4</strain>
    </source>
</reference>
<accession>A0ABT7VQ61</accession>
<dbReference type="EMBL" id="JAUCGM010000006">
    <property type="protein sequence ID" value="MDM8561802.1"/>
    <property type="molecule type" value="Genomic_DNA"/>
</dbReference>
<dbReference type="Pfam" id="PF12849">
    <property type="entry name" value="PBP_like_2"/>
    <property type="match status" value="1"/>
</dbReference>
<keyword evidence="1" id="KW-0732">Signal</keyword>
<dbReference type="Gene3D" id="3.40.190.10">
    <property type="entry name" value="Periplasmic binding protein-like II"/>
    <property type="match status" value="2"/>
</dbReference>
<sequence>MSHYQLHLCLFIFWISLFCSAYADDIQLPKGLIKYEPIAARDIIRGKFKSRGSILLAPIMTDWLENFQKFYPNIHFDVKTGGTGIAIDALLNGKATFATMGRPINAVELNLFIEKKGYRPTELRVIMDAVRVIVNRHHPITQLSLKQIDAIFSSTRKCGAPYSIDTWEEFGWVPKEGDLTPIERHIFFKKAGTRQFFQIKSLCGGQYKPNANEKSITFVDMTKAISQSLTAIGFVALGVVDYGVKSLAIVKQRFHPHYLPTQENISSGKYPLSRYIYVYVDKPPKYKMPLSLQEFFKFVFSVQGQQIVVNHKVVPLPVKRVKEEIQKLLEGK</sequence>
<name>A0ABT7VQ61_9GAMM</name>
<dbReference type="SUPFAM" id="SSF53850">
    <property type="entry name" value="Periplasmic binding protein-like II"/>
    <property type="match status" value="1"/>
</dbReference>
<evidence type="ECO:0000256" key="1">
    <source>
        <dbReference type="ARBA" id="ARBA00022729"/>
    </source>
</evidence>
<gene>
    <name evidence="3" type="ORF">QUF54_00430</name>
</gene>
<proteinExistence type="predicted"/>
<evidence type="ECO:0000313" key="4">
    <source>
        <dbReference type="Proteomes" id="UP001171945"/>
    </source>
</evidence>
<feature type="domain" description="PBP" evidence="2">
    <location>
        <begin position="46"/>
        <end position="301"/>
    </location>
</feature>
<dbReference type="InterPro" id="IPR024370">
    <property type="entry name" value="PBP_domain"/>
</dbReference>
<dbReference type="PANTHER" id="PTHR30570">
    <property type="entry name" value="PERIPLASMIC PHOSPHATE BINDING COMPONENT OF PHOSPHATE ABC TRANSPORTER"/>
    <property type="match status" value="1"/>
</dbReference>
<dbReference type="PANTHER" id="PTHR30570:SF6">
    <property type="entry name" value="PHOSPHATE-BINDING PROTEIN PSTS"/>
    <property type="match status" value="1"/>
</dbReference>